<proteinExistence type="predicted"/>
<evidence type="ECO:0000256" key="1">
    <source>
        <dbReference type="ARBA" id="ARBA00022729"/>
    </source>
</evidence>
<dbReference type="PANTHER" id="PTHR31836:SF28">
    <property type="entry name" value="SRCR DOMAIN-CONTAINING PROTEIN-RELATED"/>
    <property type="match status" value="1"/>
</dbReference>
<dbReference type="WBParaSite" id="Minc3s01021g19928">
    <property type="protein sequence ID" value="Minc3s01021g19928"/>
    <property type="gene ID" value="Minc3s01021g19928"/>
</dbReference>
<dbReference type="AlphaFoldDB" id="A0A914LXU9"/>
<dbReference type="Proteomes" id="UP000887563">
    <property type="component" value="Unplaced"/>
</dbReference>
<accession>A0A914LXU9</accession>
<dbReference type="PANTHER" id="PTHR31836">
    <property type="match status" value="1"/>
</dbReference>
<keyword evidence="3" id="KW-1185">Reference proteome</keyword>
<dbReference type="InterPro" id="IPR036908">
    <property type="entry name" value="RlpA-like_sf"/>
</dbReference>
<dbReference type="Gene3D" id="2.40.40.10">
    <property type="entry name" value="RlpA-like domain"/>
    <property type="match status" value="1"/>
</dbReference>
<organism evidence="3 4">
    <name type="scientific">Meloidogyne incognita</name>
    <name type="common">Southern root-knot nematode worm</name>
    <name type="synonym">Oxyuris incognita</name>
    <dbReference type="NCBI Taxonomy" id="6306"/>
    <lineage>
        <taxon>Eukaryota</taxon>
        <taxon>Metazoa</taxon>
        <taxon>Ecdysozoa</taxon>
        <taxon>Nematoda</taxon>
        <taxon>Chromadorea</taxon>
        <taxon>Rhabditida</taxon>
        <taxon>Tylenchina</taxon>
        <taxon>Tylenchomorpha</taxon>
        <taxon>Tylenchoidea</taxon>
        <taxon>Meloidogynidae</taxon>
        <taxon>Meloidogyninae</taxon>
        <taxon>Meloidogyne</taxon>
        <taxon>Meloidogyne incognita group</taxon>
    </lineage>
</organism>
<protein>
    <submittedName>
        <fullName evidence="4">Expansin</fullName>
    </submittedName>
</protein>
<reference evidence="4" key="1">
    <citation type="submission" date="2022-11" db="UniProtKB">
        <authorList>
            <consortium name="WormBaseParasite"/>
        </authorList>
    </citation>
    <scope>IDENTIFICATION</scope>
</reference>
<evidence type="ECO:0000313" key="3">
    <source>
        <dbReference type="Proteomes" id="UP000887563"/>
    </source>
</evidence>
<evidence type="ECO:0000256" key="2">
    <source>
        <dbReference type="SAM" id="SignalP"/>
    </source>
</evidence>
<name>A0A914LXU9_MELIC</name>
<dbReference type="SUPFAM" id="SSF50685">
    <property type="entry name" value="Barwin-like endoglucanases"/>
    <property type="match status" value="1"/>
</dbReference>
<sequence>MFYINHLFLTFLLIIPYIHAQDSLEVKPVYTTEDTCLDNSKAFGPITSNLNNQINGGQFTMYGIGGRGACGLDIDTPTKSAAASGNLFNNSAQWVPSCLPDKRYILNDPICINKCVKITYKCVGCSTSRTLTVPINNKCPECAIDHVDLSNEAFIWLEPQGGTVGIAKDARITYIDC</sequence>
<evidence type="ECO:0000313" key="4">
    <source>
        <dbReference type="WBParaSite" id="Minc3s01021g19928"/>
    </source>
</evidence>
<keyword evidence="1 2" id="KW-0732">Signal</keyword>
<feature type="signal peptide" evidence="2">
    <location>
        <begin position="1"/>
        <end position="20"/>
    </location>
</feature>
<dbReference type="InterPro" id="IPR051477">
    <property type="entry name" value="Expansin_CellWall"/>
</dbReference>
<feature type="chain" id="PRO_5037664741" evidence="2">
    <location>
        <begin position="21"/>
        <end position="177"/>
    </location>
</feature>